<evidence type="ECO:0000313" key="2">
    <source>
        <dbReference type="EMBL" id="VDP34089.1"/>
    </source>
</evidence>
<dbReference type="EMBL" id="UZAN01005803">
    <property type="protein sequence ID" value="VDP34089.1"/>
    <property type="molecule type" value="Genomic_DNA"/>
</dbReference>
<accession>A0A183A2H9</accession>
<organism evidence="4">
    <name type="scientific">Echinostoma caproni</name>
    <dbReference type="NCBI Taxonomy" id="27848"/>
    <lineage>
        <taxon>Eukaryota</taxon>
        <taxon>Metazoa</taxon>
        <taxon>Spiralia</taxon>
        <taxon>Lophotrochozoa</taxon>
        <taxon>Platyhelminthes</taxon>
        <taxon>Trematoda</taxon>
        <taxon>Digenea</taxon>
        <taxon>Plagiorchiida</taxon>
        <taxon>Echinostomata</taxon>
        <taxon>Echinostomatoidea</taxon>
        <taxon>Echinostomatidae</taxon>
        <taxon>Echinostoma</taxon>
    </lineage>
</organism>
<gene>
    <name evidence="2" type="ORF">ECPE_LOCUS1164</name>
</gene>
<dbReference type="OrthoDB" id="775571at2759"/>
<protein>
    <submittedName>
        <fullName evidence="4">Similar to</fullName>
    </submittedName>
</protein>
<dbReference type="AlphaFoldDB" id="A0A183A2H9"/>
<feature type="region of interest" description="Disordered" evidence="1">
    <location>
        <begin position="1"/>
        <end position="20"/>
    </location>
</feature>
<reference evidence="4" key="1">
    <citation type="submission" date="2016-06" db="UniProtKB">
        <authorList>
            <consortium name="WormBaseParasite"/>
        </authorList>
    </citation>
    <scope>IDENTIFICATION</scope>
</reference>
<sequence length="319" mass="36457">MRTWRHSGDKEDEGYAGSSVDGHMAVDEQNALQIVVGLLQDITPGLSSVVTDTLFPHYRRERPTASTDSLATMRLDSQMIPSVKQSLKRFSWKKRGTPLSSFEAPYLSELGPIAVPLCLNIYQTRFGLQYPPNPEQLQNLELTDVPTSKQILINRCGFVQEFLLMHLGIPSRRFIWDSPSDTEETHCNQKQEILFGRFVYAINHLDSLTLGCSESALLNLLERHLHAGAYYRQLTWLTRQTNWSVLGGMWNGNTICSGYTWACLRDAISECLIPYEEGVHLLLERERMAWSNGLYRNTNNQYGPLNLSRKLKLFTDRIE</sequence>
<evidence type="ECO:0000256" key="1">
    <source>
        <dbReference type="SAM" id="MobiDB-lite"/>
    </source>
</evidence>
<evidence type="ECO:0000313" key="4">
    <source>
        <dbReference type="WBParaSite" id="ECPE_0000116401-mRNA-1"/>
    </source>
</evidence>
<name>A0A183A2H9_9TREM</name>
<proteinExistence type="predicted"/>
<reference evidence="2 3" key="2">
    <citation type="submission" date="2018-11" db="EMBL/GenBank/DDBJ databases">
        <authorList>
            <consortium name="Pathogen Informatics"/>
        </authorList>
    </citation>
    <scope>NUCLEOTIDE SEQUENCE [LARGE SCALE GENOMIC DNA]</scope>
    <source>
        <strain evidence="2 3">Egypt</strain>
    </source>
</reference>
<dbReference type="WBParaSite" id="ECPE_0000116401-mRNA-1">
    <property type="protein sequence ID" value="ECPE_0000116401-mRNA-1"/>
    <property type="gene ID" value="ECPE_0000116401"/>
</dbReference>
<keyword evidence="3" id="KW-1185">Reference proteome</keyword>
<dbReference type="Proteomes" id="UP000272942">
    <property type="component" value="Unassembled WGS sequence"/>
</dbReference>
<evidence type="ECO:0000313" key="3">
    <source>
        <dbReference type="Proteomes" id="UP000272942"/>
    </source>
</evidence>